<dbReference type="Pfam" id="PF08659">
    <property type="entry name" value="KR"/>
    <property type="match status" value="1"/>
</dbReference>
<evidence type="ECO:0000256" key="2">
    <source>
        <dbReference type="PROSITE-ProRule" id="PRU01363"/>
    </source>
</evidence>
<proteinExistence type="predicted"/>
<dbReference type="InterPro" id="IPR050091">
    <property type="entry name" value="PKS_NRPS_Biosynth_Enz"/>
</dbReference>
<dbReference type="PANTHER" id="PTHR43775">
    <property type="entry name" value="FATTY ACID SYNTHASE"/>
    <property type="match status" value="1"/>
</dbReference>
<evidence type="ECO:0000313" key="5">
    <source>
        <dbReference type="Proteomes" id="UP001159387"/>
    </source>
</evidence>
<dbReference type="PROSITE" id="PS52019">
    <property type="entry name" value="PKS_MFAS_DH"/>
    <property type="match status" value="1"/>
</dbReference>
<comment type="caution">
    <text evidence="4">The sequence shown here is derived from an EMBL/GenBank/DDBJ whole genome shotgun (WGS) entry which is preliminary data.</text>
</comment>
<dbReference type="AlphaFoldDB" id="A0AA43GQM3"/>
<dbReference type="InterPro" id="IPR042104">
    <property type="entry name" value="PKS_dehydratase_sf"/>
</dbReference>
<dbReference type="Pfam" id="PF14765">
    <property type="entry name" value="PS-DH"/>
    <property type="match status" value="1"/>
</dbReference>
<dbReference type="GO" id="GO:0006633">
    <property type="term" value="P:fatty acid biosynthetic process"/>
    <property type="evidence" value="ECO:0007669"/>
    <property type="project" value="TreeGrafter"/>
</dbReference>
<feature type="active site" description="Proton acceptor; for dehydratase activity" evidence="2">
    <location>
        <position position="315"/>
    </location>
</feature>
<keyword evidence="5" id="KW-1185">Reference proteome</keyword>
<evidence type="ECO:0000256" key="1">
    <source>
        <dbReference type="ARBA" id="ARBA00022679"/>
    </source>
</evidence>
<organism evidence="4 5">
    <name type="scientific">Chrysosporum bergii ANA360D</name>
    <dbReference type="NCBI Taxonomy" id="617107"/>
    <lineage>
        <taxon>Bacteria</taxon>
        <taxon>Bacillati</taxon>
        <taxon>Cyanobacteriota</taxon>
        <taxon>Cyanophyceae</taxon>
        <taxon>Nostocales</taxon>
        <taxon>Nodulariaceae</taxon>
        <taxon>Chrysosporum</taxon>
    </lineage>
</organism>
<keyword evidence="1" id="KW-0808">Transferase</keyword>
<dbReference type="Proteomes" id="UP001159387">
    <property type="component" value="Unassembled WGS sequence"/>
</dbReference>
<dbReference type="EMBL" id="JANQDH010000034">
    <property type="protein sequence ID" value="MDH6059829.1"/>
    <property type="molecule type" value="Genomic_DNA"/>
</dbReference>
<dbReference type="InterPro" id="IPR049900">
    <property type="entry name" value="PKS_mFAS_DH"/>
</dbReference>
<accession>A0AA43GQM3</accession>
<dbReference type="CDD" id="cd08953">
    <property type="entry name" value="KR_2_SDR_x"/>
    <property type="match status" value="1"/>
</dbReference>
<dbReference type="Gene3D" id="3.40.50.720">
    <property type="entry name" value="NAD(P)-binding Rossmann-like Domain"/>
    <property type="match status" value="1"/>
</dbReference>
<dbReference type="InterPro" id="IPR057326">
    <property type="entry name" value="KR_dom"/>
</dbReference>
<dbReference type="InterPro" id="IPR013968">
    <property type="entry name" value="PKS_KR"/>
</dbReference>
<sequence>MNLTDISSSSCFVVTGGGKGITAQCVIKLAEIYQCKFILLGRSQYPLEDFYSIVENLQDCYEEALLKRAIMDNLVKENQKPTPQKVAQIYNQIVSSREIHQTLTAIAASGGSAEYISVDITNFDQFQKIIPRLKSITGVIHGAGVLADKRIEKKTSQDFEKVYQAKVQGLENLLASIELKQLKHLILFSSVTGFYGNVGQADYAIANEILNKTAHLIRQKYPQCQTTAINWGPWDSGMVSPQIKKALADRQIDIIPVEVGTRMFINELQPCHYNNTQVVIGTPLIVPPPPISPELRTYHIYRHLELSANPFLYDHTIAGTPVLPATCAMSWIINTCEELYPGYQLLNYTDFKVLKGIVFNQNELPPYTLEITEVRKSQEEITLNTKIYSQTSTGKTYYHFSARVNLHIHIPLAPIHPDINLQPDEIITITKQDFYQNGKASLFHGPCFQQVQRVVNITTQKITTECLWSSITPQKQGQFPIRQVNPYTTDLSMHALWIWTQHFYQKGCLPGKVEKYSQYSPTPIDSPFYVTCHIQSNNSSSAVADFIIHDEAGRVYCELLNAHAVIWSN</sequence>
<protein>
    <submittedName>
        <fullName evidence="4">SDR family NAD(P)-dependent oxidoreductase</fullName>
    </submittedName>
</protein>
<dbReference type="PANTHER" id="PTHR43775:SF51">
    <property type="entry name" value="INACTIVE PHENOLPHTHIOCEROL SYNTHESIS POLYKETIDE SYNTHASE TYPE I PKS1-RELATED"/>
    <property type="match status" value="1"/>
</dbReference>
<reference evidence="4 5" key="1">
    <citation type="journal article" date="2023" name="J. Phycol.">
        <title>Chrysosporum ovalisporum is synonymous with the true-branching cyanobacterium Umezakia natans (Nostocales/Aphanizomenonaceae).</title>
        <authorList>
            <person name="McGregor G.B."/>
            <person name="Sendall B.C."/>
            <person name="Niiyama Y."/>
            <person name="Tuji A."/>
            <person name="Willis A."/>
        </authorList>
    </citation>
    <scope>NUCLEOTIDE SEQUENCE [LARGE SCALE GENOMIC DNA]</scope>
    <source>
        <strain evidence="4 5">ANA360D</strain>
    </source>
</reference>
<feature type="region of interest" description="C-terminal hotdog fold" evidence="2">
    <location>
        <begin position="426"/>
        <end position="569"/>
    </location>
</feature>
<gene>
    <name evidence="4" type="ORF">NWP17_05155</name>
</gene>
<evidence type="ECO:0000313" key="4">
    <source>
        <dbReference type="EMBL" id="MDH6059829.1"/>
    </source>
</evidence>
<dbReference type="GO" id="GO:0004312">
    <property type="term" value="F:fatty acid synthase activity"/>
    <property type="evidence" value="ECO:0007669"/>
    <property type="project" value="TreeGrafter"/>
</dbReference>
<evidence type="ECO:0000259" key="3">
    <source>
        <dbReference type="PROSITE" id="PS52019"/>
    </source>
</evidence>
<name>A0AA43GQM3_9CYAN</name>
<dbReference type="SUPFAM" id="SSF51735">
    <property type="entry name" value="NAD(P)-binding Rossmann-fold domains"/>
    <property type="match status" value="1"/>
</dbReference>
<dbReference type="SMART" id="SM00822">
    <property type="entry name" value="PKS_KR"/>
    <property type="match status" value="1"/>
</dbReference>
<feature type="region of interest" description="N-terminal hotdog fold" evidence="2">
    <location>
        <begin position="277"/>
        <end position="411"/>
    </location>
</feature>
<dbReference type="InterPro" id="IPR049551">
    <property type="entry name" value="PKS_DH_C"/>
</dbReference>
<dbReference type="InterPro" id="IPR036291">
    <property type="entry name" value="NAD(P)-bd_dom_sf"/>
</dbReference>
<feature type="active site" description="Proton donor; for dehydratase activity" evidence="2">
    <location>
        <position position="490"/>
    </location>
</feature>
<feature type="domain" description="PKS/mFAS DH" evidence="3">
    <location>
        <begin position="277"/>
        <end position="569"/>
    </location>
</feature>
<dbReference type="Gene3D" id="3.10.129.110">
    <property type="entry name" value="Polyketide synthase dehydratase"/>
    <property type="match status" value="1"/>
</dbReference>